<dbReference type="PROSITE" id="PS51510">
    <property type="entry name" value="PHOSPHAGEN_KINASE_C"/>
    <property type="match status" value="1"/>
</dbReference>
<dbReference type="GO" id="GO:0004054">
    <property type="term" value="F:arginine kinase activity"/>
    <property type="evidence" value="ECO:0007669"/>
    <property type="project" value="UniProtKB-EC"/>
</dbReference>
<accession>A0A6A4WLR7</accession>
<dbReference type="EMBL" id="VIIS01001007">
    <property type="protein sequence ID" value="KAF0302831.1"/>
    <property type="molecule type" value="Genomic_DNA"/>
</dbReference>
<reference evidence="8 9" key="1">
    <citation type="submission" date="2019-07" db="EMBL/GenBank/DDBJ databases">
        <title>Draft genome assembly of a fouling barnacle, Amphibalanus amphitrite (Darwin, 1854): The first reference genome for Thecostraca.</title>
        <authorList>
            <person name="Kim W."/>
        </authorList>
    </citation>
    <scope>NUCLEOTIDE SEQUENCE [LARGE SCALE GENOMIC DNA]</scope>
    <source>
        <strain evidence="8">SNU_AA5</strain>
        <tissue evidence="8">Soma without cirri and trophi</tissue>
    </source>
</reference>
<sequence>MHIYYPSLCALQSEKNWTGRYVRLRLPRLAIEPTKLNTAAKKLQLRIRGTEGEQHIIRAGVLDVCNRRTLGINEIDTVRELVDGVNELIKMEKFS</sequence>
<protein>
    <recommendedName>
        <fullName evidence="1">arginine kinase</fullName>
        <ecNumber evidence="1">2.7.3.3</ecNumber>
    </recommendedName>
</protein>
<organism evidence="8 9">
    <name type="scientific">Amphibalanus amphitrite</name>
    <name type="common">Striped barnacle</name>
    <name type="synonym">Balanus amphitrite</name>
    <dbReference type="NCBI Taxonomy" id="1232801"/>
    <lineage>
        <taxon>Eukaryota</taxon>
        <taxon>Metazoa</taxon>
        <taxon>Ecdysozoa</taxon>
        <taxon>Arthropoda</taxon>
        <taxon>Crustacea</taxon>
        <taxon>Multicrustacea</taxon>
        <taxon>Cirripedia</taxon>
        <taxon>Thoracica</taxon>
        <taxon>Thoracicalcarea</taxon>
        <taxon>Balanomorpha</taxon>
        <taxon>Balanoidea</taxon>
        <taxon>Balanidae</taxon>
        <taxon>Amphibalaninae</taxon>
        <taxon>Amphibalanus</taxon>
    </lineage>
</organism>
<feature type="binding site" evidence="6">
    <location>
        <begin position="48"/>
        <end position="53"/>
    </location>
    <ligand>
        <name>ATP</name>
        <dbReference type="ChEBI" id="CHEBI:30616"/>
    </ligand>
</feature>
<comment type="caution">
    <text evidence="6">Lacks conserved residue(s) required for the propagation of feature annotation.</text>
</comment>
<gene>
    <name evidence="8" type="primary">ARGK_1</name>
    <name evidence="8" type="ORF">FJT64_025113</name>
</gene>
<comment type="caution">
    <text evidence="8">The sequence shown here is derived from an EMBL/GenBank/DDBJ whole genome shotgun (WGS) entry which is preliminary data.</text>
</comment>
<evidence type="ECO:0000256" key="3">
    <source>
        <dbReference type="ARBA" id="ARBA00022741"/>
    </source>
</evidence>
<dbReference type="AlphaFoldDB" id="A0A6A4WLR7"/>
<evidence type="ECO:0000256" key="4">
    <source>
        <dbReference type="ARBA" id="ARBA00022777"/>
    </source>
</evidence>
<proteinExistence type="inferred from homology"/>
<evidence type="ECO:0000256" key="2">
    <source>
        <dbReference type="ARBA" id="ARBA00022679"/>
    </source>
</evidence>
<evidence type="ECO:0000256" key="1">
    <source>
        <dbReference type="ARBA" id="ARBA00012230"/>
    </source>
</evidence>
<dbReference type="GO" id="GO:0005524">
    <property type="term" value="F:ATP binding"/>
    <property type="evidence" value="ECO:0007669"/>
    <property type="project" value="UniProtKB-UniRule"/>
</dbReference>
<dbReference type="GO" id="GO:0004111">
    <property type="term" value="F:creatine kinase activity"/>
    <property type="evidence" value="ECO:0007669"/>
    <property type="project" value="InterPro"/>
</dbReference>
<dbReference type="Pfam" id="PF00217">
    <property type="entry name" value="ATP-gua_Ptrans"/>
    <property type="match status" value="1"/>
</dbReference>
<keyword evidence="5 6" id="KW-0067">ATP-binding</keyword>
<comment type="similarity">
    <text evidence="6">Belongs to the ATP:guanido phosphotransferase family.</text>
</comment>
<dbReference type="EC" id="2.7.3.3" evidence="1"/>
<evidence type="ECO:0000256" key="6">
    <source>
        <dbReference type="PROSITE-ProRule" id="PRU00843"/>
    </source>
</evidence>
<keyword evidence="9" id="KW-1185">Reference proteome</keyword>
<feature type="domain" description="Phosphagen kinase C-terminal" evidence="7">
    <location>
        <begin position="1"/>
        <end position="95"/>
    </location>
</feature>
<dbReference type="InterPro" id="IPR014746">
    <property type="entry name" value="Gln_synth/guanido_kin_cat_dom"/>
</dbReference>
<keyword evidence="2 6" id="KW-0808">Transferase</keyword>
<evidence type="ECO:0000256" key="5">
    <source>
        <dbReference type="ARBA" id="ARBA00022840"/>
    </source>
</evidence>
<dbReference type="InterPro" id="IPR022414">
    <property type="entry name" value="ATP-guanido_PTrfase_cat"/>
</dbReference>
<keyword evidence="4 6" id="KW-0418">Kinase</keyword>
<evidence type="ECO:0000313" key="8">
    <source>
        <dbReference type="EMBL" id="KAF0302831.1"/>
    </source>
</evidence>
<dbReference type="PANTHER" id="PTHR11547:SF38">
    <property type="entry name" value="ARGININE KINASE 1-RELATED"/>
    <property type="match status" value="1"/>
</dbReference>
<evidence type="ECO:0000313" key="9">
    <source>
        <dbReference type="Proteomes" id="UP000440578"/>
    </source>
</evidence>
<name>A0A6A4WLR7_AMPAM</name>
<dbReference type="OrthoDB" id="430219at2759"/>
<dbReference type="Gene3D" id="3.30.590.10">
    <property type="entry name" value="Glutamine synthetase/guanido kinase, catalytic domain"/>
    <property type="match status" value="1"/>
</dbReference>
<dbReference type="PANTHER" id="PTHR11547">
    <property type="entry name" value="ARGININE OR CREATINE KINASE"/>
    <property type="match status" value="1"/>
</dbReference>
<dbReference type="Proteomes" id="UP000440578">
    <property type="component" value="Unassembled WGS sequence"/>
</dbReference>
<keyword evidence="3 6" id="KW-0547">Nucleotide-binding</keyword>
<dbReference type="GO" id="GO:0005615">
    <property type="term" value="C:extracellular space"/>
    <property type="evidence" value="ECO:0007669"/>
    <property type="project" value="TreeGrafter"/>
</dbReference>
<dbReference type="InterPro" id="IPR000749">
    <property type="entry name" value="ATP-guanido_PTrfase"/>
</dbReference>
<dbReference type="SUPFAM" id="SSF55931">
    <property type="entry name" value="Glutamine synthetase/guanido kinase"/>
    <property type="match status" value="1"/>
</dbReference>
<evidence type="ECO:0000259" key="7">
    <source>
        <dbReference type="PROSITE" id="PS51510"/>
    </source>
</evidence>
<dbReference type="GO" id="GO:0046314">
    <property type="term" value="P:phosphocreatine biosynthetic process"/>
    <property type="evidence" value="ECO:0007669"/>
    <property type="project" value="InterPro"/>
</dbReference>